<feature type="domain" description="HTH merR-type" evidence="6">
    <location>
        <begin position="1"/>
        <end position="67"/>
    </location>
</feature>
<feature type="coiled-coil region" evidence="5">
    <location>
        <begin position="83"/>
        <end position="117"/>
    </location>
</feature>
<evidence type="ECO:0000313" key="8">
    <source>
        <dbReference type="Proteomes" id="UP000654573"/>
    </source>
</evidence>
<organism evidence="7 8">
    <name type="scientific">Blautia celeris</name>
    <dbReference type="NCBI Taxonomy" id="2763026"/>
    <lineage>
        <taxon>Bacteria</taxon>
        <taxon>Bacillati</taxon>
        <taxon>Bacillota</taxon>
        <taxon>Clostridia</taxon>
        <taxon>Lachnospirales</taxon>
        <taxon>Lachnospiraceae</taxon>
        <taxon>Blautia</taxon>
    </lineage>
</organism>
<keyword evidence="5" id="KW-0175">Coiled coil</keyword>
<dbReference type="Pfam" id="PF13411">
    <property type="entry name" value="MerR_1"/>
    <property type="match status" value="1"/>
</dbReference>
<dbReference type="Gene3D" id="1.10.1660.10">
    <property type="match status" value="1"/>
</dbReference>
<evidence type="ECO:0000256" key="2">
    <source>
        <dbReference type="ARBA" id="ARBA00023015"/>
    </source>
</evidence>
<keyword evidence="8" id="KW-1185">Reference proteome</keyword>
<dbReference type="PROSITE" id="PS50937">
    <property type="entry name" value="HTH_MERR_2"/>
    <property type="match status" value="1"/>
</dbReference>
<keyword evidence="2" id="KW-0805">Transcription regulation</keyword>
<dbReference type="Proteomes" id="UP000654573">
    <property type="component" value="Unassembled WGS sequence"/>
</dbReference>
<reference evidence="7 8" key="1">
    <citation type="submission" date="2020-08" db="EMBL/GenBank/DDBJ databases">
        <title>Genome public.</title>
        <authorList>
            <person name="Liu C."/>
            <person name="Sun Q."/>
        </authorList>
    </citation>
    <scope>NUCLEOTIDE SEQUENCE [LARGE SCALE GENOMIC DNA]</scope>
    <source>
        <strain evidence="7 8">NSJ-34</strain>
    </source>
</reference>
<dbReference type="PANTHER" id="PTHR30204:SF69">
    <property type="entry name" value="MERR-FAMILY TRANSCRIPTIONAL REGULATOR"/>
    <property type="match status" value="1"/>
</dbReference>
<keyword evidence="4" id="KW-0804">Transcription</keyword>
<comment type="caution">
    <text evidence="7">The sequence shown here is derived from an EMBL/GenBank/DDBJ whole genome shotgun (WGS) entry which is preliminary data.</text>
</comment>
<gene>
    <name evidence="7" type="ORF">H8S76_03620</name>
</gene>
<protein>
    <submittedName>
        <fullName evidence="7">MerR family transcriptional regulator</fullName>
    </submittedName>
</protein>
<dbReference type="RefSeq" id="WP_186971038.1">
    <property type="nucleotide sequence ID" value="NZ_JACOOU010000001.1"/>
</dbReference>
<evidence type="ECO:0000256" key="3">
    <source>
        <dbReference type="ARBA" id="ARBA00023125"/>
    </source>
</evidence>
<dbReference type="InterPro" id="IPR009061">
    <property type="entry name" value="DNA-bd_dom_put_sf"/>
</dbReference>
<name>A0ABR7F7X8_9FIRM</name>
<dbReference type="PANTHER" id="PTHR30204">
    <property type="entry name" value="REDOX-CYCLING DRUG-SENSING TRANSCRIPTIONAL ACTIVATOR SOXR"/>
    <property type="match status" value="1"/>
</dbReference>
<dbReference type="InterPro" id="IPR000551">
    <property type="entry name" value="MerR-type_HTH_dom"/>
</dbReference>
<evidence type="ECO:0000256" key="4">
    <source>
        <dbReference type="ARBA" id="ARBA00023163"/>
    </source>
</evidence>
<evidence type="ECO:0000256" key="5">
    <source>
        <dbReference type="SAM" id="Coils"/>
    </source>
</evidence>
<proteinExistence type="predicted"/>
<keyword evidence="1" id="KW-0678">Repressor</keyword>
<accession>A0ABR7F7X8</accession>
<dbReference type="SUPFAM" id="SSF46955">
    <property type="entry name" value="Putative DNA-binding domain"/>
    <property type="match status" value="1"/>
</dbReference>
<dbReference type="EMBL" id="JACOOU010000001">
    <property type="protein sequence ID" value="MBC5671324.1"/>
    <property type="molecule type" value="Genomic_DNA"/>
</dbReference>
<evidence type="ECO:0000313" key="7">
    <source>
        <dbReference type="EMBL" id="MBC5671324.1"/>
    </source>
</evidence>
<keyword evidence="3" id="KW-0238">DNA-binding</keyword>
<sequence>MKIGEVSKLLHISQDTIRYYMELGLLVPGRHGNLYDFSEDSIEDIRWIHKLKEMGFLLKEIQKVLSLRRTSNWVEPQEIAEYLILLDKKRKSLRKDIENIEDEIARIEEEEKSFTIETAGDKVLVGAPLKALEYLRCPFCGEAFAVEQVQMNSRYIYNGKLACSCGYALEIRDGILLSPGAADEADGGADLEREKYKDLPASVVTMLQRSYNFLLHRISGMQLYDRVVMETDINEFFYLYTHFRKIENRVLFIITDRYPQVLRMYKERIEYLKLDLDILYVADGSGNYPLKKGSVDLLIDYFSSNYRETCHGESISGRMPEYLKENGEIIGCYFSGKNEGRIFDKKQFLEEMKGNGYALIKERTIECPVEVGKGNQLLLYESKTEESTAVQKTGTQKTGR</sequence>
<evidence type="ECO:0000256" key="1">
    <source>
        <dbReference type="ARBA" id="ARBA00022491"/>
    </source>
</evidence>
<dbReference type="InterPro" id="IPR047057">
    <property type="entry name" value="MerR_fam"/>
</dbReference>
<dbReference type="SMART" id="SM00422">
    <property type="entry name" value="HTH_MERR"/>
    <property type="match status" value="1"/>
</dbReference>
<evidence type="ECO:0000259" key="6">
    <source>
        <dbReference type="PROSITE" id="PS50937"/>
    </source>
</evidence>